<comment type="caution">
    <text evidence="1">The sequence shown here is derived from an EMBL/GenBank/DDBJ whole genome shotgun (WGS) entry which is preliminary data.</text>
</comment>
<reference evidence="1" key="1">
    <citation type="submission" date="2024-01" db="EMBL/GenBank/DDBJ databases">
        <authorList>
            <person name="Webb A."/>
        </authorList>
    </citation>
    <scope>NUCLEOTIDE SEQUENCE</scope>
    <source>
        <strain evidence="1">Pm1</strain>
    </source>
</reference>
<dbReference type="AlphaFoldDB" id="A0AAV1UNE7"/>
<evidence type="ECO:0000313" key="2">
    <source>
        <dbReference type="Proteomes" id="UP001162060"/>
    </source>
</evidence>
<proteinExistence type="predicted"/>
<dbReference type="Proteomes" id="UP001162060">
    <property type="component" value="Unassembled WGS sequence"/>
</dbReference>
<evidence type="ECO:0000313" key="1">
    <source>
        <dbReference type="EMBL" id="CAK7935137.1"/>
    </source>
</evidence>
<organism evidence="1 2">
    <name type="scientific">Peronospora matthiolae</name>
    <dbReference type="NCBI Taxonomy" id="2874970"/>
    <lineage>
        <taxon>Eukaryota</taxon>
        <taxon>Sar</taxon>
        <taxon>Stramenopiles</taxon>
        <taxon>Oomycota</taxon>
        <taxon>Peronosporomycetes</taxon>
        <taxon>Peronosporales</taxon>
        <taxon>Peronosporaceae</taxon>
        <taxon>Peronospora</taxon>
    </lineage>
</organism>
<dbReference type="EMBL" id="CAKLBY020000221">
    <property type="protein sequence ID" value="CAK7935137.1"/>
    <property type="molecule type" value="Genomic_DNA"/>
</dbReference>
<protein>
    <submittedName>
        <fullName evidence="1">Uncharacterized protein</fullName>
    </submittedName>
</protein>
<accession>A0AAV1UNE7</accession>
<sequence>MNCAGPSRGVQDYSINGIIENSSTMLRDESQVLNLILTIRLDPQKSCPSYLYQQFNQKMQSISDNNSASSNVEWMFDGSDRNTTKYPK</sequence>
<gene>
    <name evidence="1" type="ORF">PM001_LOCUS20287</name>
</gene>
<name>A0AAV1UNE7_9STRA</name>